<feature type="transmembrane region" description="Helical" evidence="1">
    <location>
        <begin position="12"/>
        <end position="31"/>
    </location>
</feature>
<proteinExistence type="predicted"/>
<keyword evidence="1" id="KW-1133">Transmembrane helix</keyword>
<evidence type="ECO:0000313" key="3">
    <source>
        <dbReference type="Proteomes" id="UP000676853"/>
    </source>
</evidence>
<dbReference type="RefSeq" id="WP_212554708.1">
    <property type="nucleotide sequence ID" value="NZ_JAGXOE010000057.1"/>
</dbReference>
<evidence type="ECO:0000256" key="1">
    <source>
        <dbReference type="SAM" id="Phobius"/>
    </source>
</evidence>
<organism evidence="2 3">
    <name type="scientific">Tsukamurella paurometabola</name>
    <name type="common">Corynebacterium paurometabolum</name>
    <dbReference type="NCBI Taxonomy" id="2061"/>
    <lineage>
        <taxon>Bacteria</taxon>
        <taxon>Bacillati</taxon>
        <taxon>Actinomycetota</taxon>
        <taxon>Actinomycetes</taxon>
        <taxon>Mycobacteriales</taxon>
        <taxon>Tsukamurellaceae</taxon>
        <taxon>Tsukamurella</taxon>
    </lineage>
</organism>
<evidence type="ECO:0000313" key="2">
    <source>
        <dbReference type="EMBL" id="MBS4103280.1"/>
    </source>
</evidence>
<keyword evidence="3" id="KW-1185">Reference proteome</keyword>
<keyword evidence="1" id="KW-0472">Membrane</keyword>
<accession>A0ABS5NG52</accession>
<dbReference type="Proteomes" id="UP000676853">
    <property type="component" value="Unassembled WGS sequence"/>
</dbReference>
<gene>
    <name evidence="2" type="ORF">KFZ73_18800</name>
</gene>
<protein>
    <submittedName>
        <fullName evidence="2">Uncharacterized protein</fullName>
    </submittedName>
</protein>
<reference evidence="2 3" key="1">
    <citation type="submission" date="2021-04" db="EMBL/GenBank/DDBJ databases">
        <title>Whole genome sequence analysis of a thiophenic sulfur metabolizing bacteria.</title>
        <authorList>
            <person name="Akhtar N."/>
            <person name="Akram J."/>
            <person name="Aslam A."/>
        </authorList>
    </citation>
    <scope>NUCLEOTIDE SEQUENCE [LARGE SCALE GENOMIC DNA]</scope>
    <source>
        <strain evidence="2 3">3OW</strain>
    </source>
</reference>
<dbReference type="EMBL" id="JAGXOE010000057">
    <property type="protein sequence ID" value="MBS4103280.1"/>
    <property type="molecule type" value="Genomic_DNA"/>
</dbReference>
<comment type="caution">
    <text evidence="2">The sequence shown here is derived from an EMBL/GenBank/DDBJ whole genome shotgun (WGS) entry which is preliminary data.</text>
</comment>
<keyword evidence="1" id="KW-0812">Transmembrane</keyword>
<name>A0ABS5NG52_TSUPA</name>
<sequence>MIDFSVLEKFNLPWWVVALLFAAFLFWKMAGESTGVANLLRPFSPRHRRNAVIADLKTQLEYVSERLDDLALQSQCRDDYIIYDQEWHRENDLSDAATGQTSAPHVPFVAFKREWMANHGG</sequence>